<dbReference type="PANTHER" id="PTHR43584:SF8">
    <property type="entry name" value="N-ACETYLMURAMATE ALPHA-1-PHOSPHATE URIDYLYLTRANSFERASE"/>
    <property type="match status" value="1"/>
</dbReference>
<sequence length="247" mass="27701">MLNVVIPMAGFSTLSNELEYPYPSPLVEIHGKPLIQHVIENLQSLDTQVAFTVILREDDCRRFHLDSTIQLLTDHQAKIIQLKQGTAGALCSVLLAVEGVATAEPVVIANADQIFDNKALLAFVTNVRETGPDAACPIFESVHPRWSYVRISDGYIVEAIEKNPISRHAVAGMYYFRSGQQFAELAMQAILNGRHTEEKFYTSAVLNEYILAGLSVLPVQLRTEDYHSLFTAQRVHDYEHRLRGDLH</sequence>
<dbReference type="InterPro" id="IPR029044">
    <property type="entry name" value="Nucleotide-diphossugar_trans"/>
</dbReference>
<keyword evidence="6" id="KW-1185">Reference proteome</keyword>
<dbReference type="RefSeq" id="WP_231462460.1">
    <property type="nucleotide sequence ID" value="NZ_JAJOHW010000072.1"/>
</dbReference>
<dbReference type="PANTHER" id="PTHR43584">
    <property type="entry name" value="NUCLEOTIDYL TRANSFERASE"/>
    <property type="match status" value="1"/>
</dbReference>
<evidence type="ECO:0000256" key="3">
    <source>
        <dbReference type="ARBA" id="ARBA00022842"/>
    </source>
</evidence>
<evidence type="ECO:0000259" key="4">
    <source>
        <dbReference type="Pfam" id="PF12804"/>
    </source>
</evidence>
<protein>
    <submittedName>
        <fullName evidence="5">Glycosyltransferase family 2 protein</fullName>
    </submittedName>
</protein>
<keyword evidence="1" id="KW-0808">Transferase</keyword>
<evidence type="ECO:0000313" key="6">
    <source>
        <dbReference type="Proteomes" id="UP001595999"/>
    </source>
</evidence>
<gene>
    <name evidence="5" type="ORF">ACFO0R_01720</name>
</gene>
<comment type="caution">
    <text evidence="5">The sequence shown here is derived from an EMBL/GenBank/DDBJ whole genome shotgun (WGS) entry which is preliminary data.</text>
</comment>
<dbReference type="PIRSF" id="PIRSF028162">
    <property type="entry name" value="BcbE_prd"/>
    <property type="match status" value="1"/>
</dbReference>
<name>A0ABV8ZMF7_9NEIS</name>
<accession>A0ABV8ZMF7</accession>
<dbReference type="EMBL" id="JBHSEK010000001">
    <property type="protein sequence ID" value="MFC4488327.1"/>
    <property type="molecule type" value="Genomic_DNA"/>
</dbReference>
<organism evidence="5 6">
    <name type="scientific">Chromobacterium aquaticum</name>
    <dbReference type="NCBI Taxonomy" id="467180"/>
    <lineage>
        <taxon>Bacteria</taxon>
        <taxon>Pseudomonadati</taxon>
        <taxon>Pseudomonadota</taxon>
        <taxon>Betaproteobacteria</taxon>
        <taxon>Neisseriales</taxon>
        <taxon>Chromobacteriaceae</taxon>
        <taxon>Chromobacterium</taxon>
    </lineage>
</organism>
<keyword evidence="3" id="KW-0460">Magnesium</keyword>
<keyword evidence="2" id="KW-0548">Nucleotidyltransferase</keyword>
<dbReference type="Proteomes" id="UP001595999">
    <property type="component" value="Unassembled WGS sequence"/>
</dbReference>
<dbReference type="CDD" id="cd04183">
    <property type="entry name" value="GT2_BcE_like"/>
    <property type="match status" value="1"/>
</dbReference>
<dbReference type="InterPro" id="IPR050065">
    <property type="entry name" value="GlmU-like"/>
</dbReference>
<dbReference type="Gene3D" id="3.90.550.10">
    <property type="entry name" value="Spore Coat Polysaccharide Biosynthesis Protein SpsA, Chain A"/>
    <property type="match status" value="1"/>
</dbReference>
<proteinExistence type="predicted"/>
<dbReference type="InterPro" id="IPR016873">
    <property type="entry name" value="Caps_polysacc_synth_BcbE_prd"/>
</dbReference>
<reference evidence="6" key="1">
    <citation type="journal article" date="2019" name="Int. J. Syst. Evol. Microbiol.">
        <title>The Global Catalogue of Microorganisms (GCM) 10K type strain sequencing project: providing services to taxonomists for standard genome sequencing and annotation.</title>
        <authorList>
            <consortium name="The Broad Institute Genomics Platform"/>
            <consortium name="The Broad Institute Genome Sequencing Center for Infectious Disease"/>
            <person name="Wu L."/>
            <person name="Ma J."/>
        </authorList>
    </citation>
    <scope>NUCLEOTIDE SEQUENCE [LARGE SCALE GENOMIC DNA]</scope>
    <source>
        <strain evidence="6">CGMCC 4.7608</strain>
    </source>
</reference>
<evidence type="ECO:0000256" key="2">
    <source>
        <dbReference type="ARBA" id="ARBA00022695"/>
    </source>
</evidence>
<evidence type="ECO:0000313" key="5">
    <source>
        <dbReference type="EMBL" id="MFC4488327.1"/>
    </source>
</evidence>
<feature type="domain" description="MobA-like NTP transferase" evidence="4">
    <location>
        <begin position="25"/>
        <end position="143"/>
    </location>
</feature>
<dbReference type="InterPro" id="IPR025877">
    <property type="entry name" value="MobA-like_NTP_Trfase"/>
</dbReference>
<dbReference type="SUPFAM" id="SSF53448">
    <property type="entry name" value="Nucleotide-diphospho-sugar transferases"/>
    <property type="match status" value="1"/>
</dbReference>
<evidence type="ECO:0000256" key="1">
    <source>
        <dbReference type="ARBA" id="ARBA00022679"/>
    </source>
</evidence>
<dbReference type="Pfam" id="PF12804">
    <property type="entry name" value="NTP_transf_3"/>
    <property type="match status" value="1"/>
</dbReference>